<reference evidence="2" key="1">
    <citation type="submission" date="2023-01" db="EMBL/GenBank/DDBJ databases">
        <title>Genome assembly of the deep-sea coral Lophelia pertusa.</title>
        <authorList>
            <person name="Herrera S."/>
            <person name="Cordes E."/>
        </authorList>
    </citation>
    <scope>NUCLEOTIDE SEQUENCE</scope>
    <source>
        <strain evidence="2">USNM1676648</strain>
        <tissue evidence="2">Polyp</tissue>
    </source>
</reference>
<accession>A0A9W9YYG7</accession>
<dbReference type="Proteomes" id="UP001163046">
    <property type="component" value="Unassembled WGS sequence"/>
</dbReference>
<protein>
    <submittedName>
        <fullName evidence="2">Uncharacterized protein</fullName>
    </submittedName>
</protein>
<comment type="caution">
    <text evidence="2">The sequence shown here is derived from an EMBL/GenBank/DDBJ whole genome shotgun (WGS) entry which is preliminary data.</text>
</comment>
<dbReference type="EMBL" id="MU826840">
    <property type="protein sequence ID" value="KAJ7371943.1"/>
    <property type="molecule type" value="Genomic_DNA"/>
</dbReference>
<gene>
    <name evidence="2" type="ORF">OS493_022041</name>
</gene>
<proteinExistence type="predicted"/>
<organism evidence="2 3">
    <name type="scientific">Desmophyllum pertusum</name>
    <dbReference type="NCBI Taxonomy" id="174260"/>
    <lineage>
        <taxon>Eukaryota</taxon>
        <taxon>Metazoa</taxon>
        <taxon>Cnidaria</taxon>
        <taxon>Anthozoa</taxon>
        <taxon>Hexacorallia</taxon>
        <taxon>Scleractinia</taxon>
        <taxon>Caryophylliina</taxon>
        <taxon>Caryophylliidae</taxon>
        <taxon>Desmophyllum</taxon>
    </lineage>
</organism>
<feature type="compositionally biased region" description="Basic and acidic residues" evidence="1">
    <location>
        <begin position="8"/>
        <end position="23"/>
    </location>
</feature>
<sequence>MGMTAESNSRKRALEPNRPEFMSRKKPGGQLPSYEQFAAKKSEERRGHFKPKVKVKQATPEATVNIGLMEYEGDILKPVRGSSLPLKVKTNASYGEILDAALKKREAFDRTFSVQRGYVLAYPDSRIAKQIPGTKDEDFVLQNYKDWLGKPYSRLSLYLSPIDKKESDDIGSPESEIFDWDWSDTEEIISSMSNGDCTGSTNNNPSVLSEALSETVDHSFLTTDFL</sequence>
<dbReference type="AlphaFoldDB" id="A0A9W9YYG7"/>
<name>A0A9W9YYG7_9CNID</name>
<keyword evidence="3" id="KW-1185">Reference proteome</keyword>
<evidence type="ECO:0000256" key="1">
    <source>
        <dbReference type="SAM" id="MobiDB-lite"/>
    </source>
</evidence>
<feature type="region of interest" description="Disordered" evidence="1">
    <location>
        <begin position="1"/>
        <end position="32"/>
    </location>
</feature>
<evidence type="ECO:0000313" key="2">
    <source>
        <dbReference type="EMBL" id="KAJ7371943.1"/>
    </source>
</evidence>
<evidence type="ECO:0000313" key="3">
    <source>
        <dbReference type="Proteomes" id="UP001163046"/>
    </source>
</evidence>
<dbReference type="OrthoDB" id="5989340at2759"/>